<evidence type="ECO:0000256" key="1">
    <source>
        <dbReference type="ARBA" id="ARBA00000971"/>
    </source>
</evidence>
<dbReference type="InterPro" id="IPR046357">
    <property type="entry name" value="PPIase_dom_sf"/>
</dbReference>
<evidence type="ECO:0000256" key="10">
    <source>
        <dbReference type="RuleBase" id="RU003915"/>
    </source>
</evidence>
<dbReference type="RefSeq" id="WP_379912241.1">
    <property type="nucleotide sequence ID" value="NZ_JBHSWE010000001.1"/>
</dbReference>
<reference evidence="13" key="1">
    <citation type="journal article" date="2019" name="Int. J. Syst. Evol. Microbiol.">
        <title>The Global Catalogue of Microorganisms (GCM) 10K type strain sequencing project: providing services to taxonomists for standard genome sequencing and annotation.</title>
        <authorList>
            <consortium name="The Broad Institute Genomics Platform"/>
            <consortium name="The Broad Institute Genome Sequencing Center for Infectious Disease"/>
            <person name="Wu L."/>
            <person name="Ma J."/>
        </authorList>
    </citation>
    <scope>NUCLEOTIDE SEQUENCE [LARGE SCALE GENOMIC DNA]</scope>
    <source>
        <strain evidence="13">NBRC 111756</strain>
    </source>
</reference>
<keyword evidence="5 9" id="KW-0697">Rotamase</keyword>
<accession>A0ABW2A7Z2</accession>
<comment type="similarity">
    <text evidence="3 10">Belongs to the FKBP-type PPIase family.</text>
</comment>
<evidence type="ECO:0000256" key="8">
    <source>
        <dbReference type="ARBA" id="ARBA00037071"/>
    </source>
</evidence>
<evidence type="ECO:0000256" key="2">
    <source>
        <dbReference type="ARBA" id="ARBA00004496"/>
    </source>
</evidence>
<comment type="caution">
    <text evidence="12">The sequence shown here is derived from an EMBL/GenBank/DDBJ whole genome shotgun (WGS) entry which is preliminary data.</text>
</comment>
<evidence type="ECO:0000313" key="13">
    <source>
        <dbReference type="Proteomes" id="UP001596422"/>
    </source>
</evidence>
<keyword evidence="7 9" id="KW-0413">Isomerase</keyword>
<proteinExistence type="inferred from homology"/>
<dbReference type="PANTHER" id="PTHR47861">
    <property type="entry name" value="FKBP-TYPE PEPTIDYL-PROLYL CIS-TRANS ISOMERASE SLYD"/>
    <property type="match status" value="1"/>
</dbReference>
<evidence type="ECO:0000259" key="11">
    <source>
        <dbReference type="PROSITE" id="PS50059"/>
    </source>
</evidence>
<comment type="function">
    <text evidence="8">Also involved in hydrogenase metallocenter assembly, probably by participating in the nickel insertion step. This function in hydrogenase biosynthesis requires chaperone activity and the presence of the metal-binding domain, but not PPIase activity.</text>
</comment>
<evidence type="ECO:0000256" key="6">
    <source>
        <dbReference type="ARBA" id="ARBA00023186"/>
    </source>
</evidence>
<name>A0ABW2A7Z2_9GAMM</name>
<dbReference type="EMBL" id="JBHSWE010000001">
    <property type="protein sequence ID" value="MFC6673670.1"/>
    <property type="molecule type" value="Genomic_DNA"/>
</dbReference>
<dbReference type="EC" id="5.2.1.8" evidence="10"/>
<gene>
    <name evidence="12" type="ORF">ACFQDL_28950</name>
</gene>
<dbReference type="Gene3D" id="3.10.50.40">
    <property type="match status" value="1"/>
</dbReference>
<evidence type="ECO:0000313" key="12">
    <source>
        <dbReference type="EMBL" id="MFC6673670.1"/>
    </source>
</evidence>
<evidence type="ECO:0000256" key="4">
    <source>
        <dbReference type="ARBA" id="ARBA00022490"/>
    </source>
</evidence>
<evidence type="ECO:0000256" key="7">
    <source>
        <dbReference type="ARBA" id="ARBA00023235"/>
    </source>
</evidence>
<keyword evidence="4" id="KW-0963">Cytoplasm</keyword>
<dbReference type="GO" id="GO:0003755">
    <property type="term" value="F:peptidyl-prolyl cis-trans isomerase activity"/>
    <property type="evidence" value="ECO:0007669"/>
    <property type="project" value="UniProtKB-EC"/>
</dbReference>
<dbReference type="PROSITE" id="PS50059">
    <property type="entry name" value="FKBP_PPIASE"/>
    <property type="match status" value="1"/>
</dbReference>
<organism evidence="12 13">
    <name type="scientific">Marinobacterium aestuariivivens</name>
    <dbReference type="NCBI Taxonomy" id="1698799"/>
    <lineage>
        <taxon>Bacteria</taxon>
        <taxon>Pseudomonadati</taxon>
        <taxon>Pseudomonadota</taxon>
        <taxon>Gammaproteobacteria</taxon>
        <taxon>Oceanospirillales</taxon>
        <taxon>Oceanospirillaceae</taxon>
        <taxon>Marinobacterium</taxon>
    </lineage>
</organism>
<dbReference type="Proteomes" id="UP001596422">
    <property type="component" value="Unassembled WGS sequence"/>
</dbReference>
<dbReference type="InterPro" id="IPR048261">
    <property type="entry name" value="SlpA/SlyD-like_ins_sf"/>
</dbReference>
<dbReference type="PANTHER" id="PTHR47861:SF3">
    <property type="entry name" value="FKBP-TYPE PEPTIDYL-PROLYL CIS-TRANS ISOMERASE SLYD"/>
    <property type="match status" value="1"/>
</dbReference>
<dbReference type="Pfam" id="PF00254">
    <property type="entry name" value="FKBP_C"/>
    <property type="match status" value="1"/>
</dbReference>
<comment type="catalytic activity">
    <reaction evidence="1 9 10">
        <text>[protein]-peptidylproline (omega=180) = [protein]-peptidylproline (omega=0)</text>
        <dbReference type="Rhea" id="RHEA:16237"/>
        <dbReference type="Rhea" id="RHEA-COMP:10747"/>
        <dbReference type="Rhea" id="RHEA-COMP:10748"/>
        <dbReference type="ChEBI" id="CHEBI:83833"/>
        <dbReference type="ChEBI" id="CHEBI:83834"/>
        <dbReference type="EC" id="5.2.1.8"/>
    </reaction>
</comment>
<sequence length="161" mass="17831">MEIIKDRVVQFHYSLRDADGNEIENSRKGEPMAYLHGHRNMMEGLEVAMEGRSAGDIFSVTLAPEEAYGKRVEGAEQRVPVKHLQGAKKWRPGMVAHVQTGQGLRQVQILKVGKFMVTIDTNHPLAGKTVTFDVEVIDVREATPKNWPTATPTALAGIITD</sequence>
<evidence type="ECO:0000256" key="3">
    <source>
        <dbReference type="ARBA" id="ARBA00006577"/>
    </source>
</evidence>
<keyword evidence="6" id="KW-0143">Chaperone</keyword>
<dbReference type="SUPFAM" id="SSF54534">
    <property type="entry name" value="FKBP-like"/>
    <property type="match status" value="1"/>
</dbReference>
<protein>
    <recommendedName>
        <fullName evidence="10">Peptidyl-prolyl cis-trans isomerase</fullName>
        <ecNumber evidence="10">5.2.1.8</ecNumber>
    </recommendedName>
</protein>
<dbReference type="Gene3D" id="2.40.10.330">
    <property type="match status" value="1"/>
</dbReference>
<keyword evidence="13" id="KW-1185">Reference proteome</keyword>
<feature type="domain" description="PPIase FKBP-type" evidence="11">
    <location>
        <begin position="6"/>
        <end position="80"/>
    </location>
</feature>
<comment type="subcellular location">
    <subcellularLocation>
        <location evidence="2">Cytoplasm</location>
    </subcellularLocation>
</comment>
<evidence type="ECO:0000256" key="9">
    <source>
        <dbReference type="PROSITE-ProRule" id="PRU00277"/>
    </source>
</evidence>
<evidence type="ECO:0000256" key="5">
    <source>
        <dbReference type="ARBA" id="ARBA00023110"/>
    </source>
</evidence>
<dbReference type="InterPro" id="IPR001179">
    <property type="entry name" value="PPIase_FKBP_dom"/>
</dbReference>